<reference evidence="2 3" key="1">
    <citation type="submission" date="2019-01" db="EMBL/GenBank/DDBJ databases">
        <title>Chengkuizengella sp. nov., isolated from deep-sea sediment of East Pacific Ocean.</title>
        <authorList>
            <person name="Yang J."/>
            <person name="Lai Q."/>
            <person name="Shao Z."/>
        </authorList>
    </citation>
    <scope>NUCLEOTIDE SEQUENCE [LARGE SCALE GENOMIC DNA]</scope>
    <source>
        <strain evidence="2 3">YPA3-1-1</strain>
    </source>
</reference>
<feature type="transmembrane region" description="Helical" evidence="1">
    <location>
        <begin position="222"/>
        <end position="246"/>
    </location>
</feature>
<evidence type="ECO:0000256" key="1">
    <source>
        <dbReference type="SAM" id="Phobius"/>
    </source>
</evidence>
<feature type="transmembrane region" description="Helical" evidence="1">
    <location>
        <begin position="115"/>
        <end position="135"/>
    </location>
</feature>
<feature type="transmembrane region" description="Helical" evidence="1">
    <location>
        <begin position="172"/>
        <end position="202"/>
    </location>
</feature>
<keyword evidence="3" id="KW-1185">Reference proteome</keyword>
<sequence>MLTLVFFSILSISMGILLLQVVIKYLVRNQIVATNYLEQEIPIGLGMYLWLYLIFYYFSIQWFIFPNEIMQVLISNYIVILTILFIVGWLDDRVGDSEVKGLRGHLMKLVKERRLTTGLLKAVSTGGLAVWVLILLEHHPLLEIIQFFILTLMTNGVNLLDLRPGRAIKFFLLLSSVLFLFTSILNFFLYLFPIVIAVLLLLPKDIQGKVMLGDSGSNLLGFVLGFCFIIMTPWWIQISVLILLVYMHWISEKSSITQWIQSKPFIHWIDQWGRV</sequence>
<feature type="transmembrane region" description="Helical" evidence="1">
    <location>
        <begin position="141"/>
        <end position="160"/>
    </location>
</feature>
<keyword evidence="1" id="KW-1133">Transmembrane helix</keyword>
<dbReference type="AlphaFoldDB" id="A0A6N9PVS0"/>
<evidence type="ECO:0000313" key="3">
    <source>
        <dbReference type="Proteomes" id="UP000448943"/>
    </source>
</evidence>
<dbReference type="Proteomes" id="UP000448943">
    <property type="component" value="Unassembled WGS sequence"/>
</dbReference>
<organism evidence="2 3">
    <name type="scientific">Chengkuizengella marina</name>
    <dbReference type="NCBI Taxonomy" id="2507566"/>
    <lineage>
        <taxon>Bacteria</taxon>
        <taxon>Bacillati</taxon>
        <taxon>Bacillota</taxon>
        <taxon>Bacilli</taxon>
        <taxon>Bacillales</taxon>
        <taxon>Paenibacillaceae</taxon>
        <taxon>Chengkuizengella</taxon>
    </lineage>
</organism>
<accession>A0A6N9PVS0</accession>
<dbReference type="EMBL" id="SIJB01000004">
    <property type="protein sequence ID" value="NBI27631.1"/>
    <property type="molecule type" value="Genomic_DNA"/>
</dbReference>
<evidence type="ECO:0000313" key="2">
    <source>
        <dbReference type="EMBL" id="NBI27631.1"/>
    </source>
</evidence>
<name>A0A6N9PVS0_9BACL</name>
<comment type="caution">
    <text evidence="2">The sequence shown here is derived from an EMBL/GenBank/DDBJ whole genome shotgun (WGS) entry which is preliminary data.</text>
</comment>
<dbReference type="OrthoDB" id="2679245at2"/>
<dbReference type="RefSeq" id="WP_160643744.1">
    <property type="nucleotide sequence ID" value="NZ_SIJB01000004.1"/>
</dbReference>
<keyword evidence="1" id="KW-0472">Membrane</keyword>
<feature type="transmembrane region" description="Helical" evidence="1">
    <location>
        <begin position="6"/>
        <end position="27"/>
    </location>
</feature>
<feature type="transmembrane region" description="Helical" evidence="1">
    <location>
        <begin position="70"/>
        <end position="90"/>
    </location>
</feature>
<evidence type="ECO:0008006" key="4">
    <source>
        <dbReference type="Google" id="ProtNLM"/>
    </source>
</evidence>
<protein>
    <recommendedName>
        <fullName evidence="4">UDP-N-acetylmuramyl pentapeptide phosphotransferase/UDP-N-acetylglucosamine-1-phosphate transferase</fullName>
    </recommendedName>
</protein>
<proteinExistence type="predicted"/>
<gene>
    <name evidence="2" type="ORF">ERL59_01430</name>
</gene>
<keyword evidence="1" id="KW-0812">Transmembrane</keyword>
<feature type="transmembrane region" description="Helical" evidence="1">
    <location>
        <begin position="47"/>
        <end position="64"/>
    </location>
</feature>